<gene>
    <name evidence="2" type="ORF">FOB64_004773</name>
</gene>
<feature type="region of interest" description="Disordered" evidence="1">
    <location>
        <begin position="48"/>
        <end position="67"/>
    </location>
</feature>
<evidence type="ECO:0000256" key="1">
    <source>
        <dbReference type="SAM" id="MobiDB-lite"/>
    </source>
</evidence>
<dbReference type="EMBL" id="JABWAD010000059">
    <property type="protein sequence ID" value="KAF6064996.1"/>
    <property type="molecule type" value="Genomic_DNA"/>
</dbReference>
<protein>
    <submittedName>
        <fullName evidence="2">Life-span regulatory factor family protein</fullName>
    </submittedName>
</protein>
<organism evidence="2 3">
    <name type="scientific">Candida albicans</name>
    <name type="common">Yeast</name>
    <dbReference type="NCBI Taxonomy" id="5476"/>
    <lineage>
        <taxon>Eukaryota</taxon>
        <taxon>Fungi</taxon>
        <taxon>Dikarya</taxon>
        <taxon>Ascomycota</taxon>
        <taxon>Saccharomycotina</taxon>
        <taxon>Pichiomycetes</taxon>
        <taxon>Debaryomycetaceae</taxon>
        <taxon>Candida/Lodderomyces clade</taxon>
        <taxon>Candida</taxon>
    </lineage>
</organism>
<evidence type="ECO:0000313" key="2">
    <source>
        <dbReference type="EMBL" id="KAF6064996.1"/>
    </source>
</evidence>
<dbReference type="AlphaFoldDB" id="A0A8H6BX73"/>
<sequence>MSDFAFNNYCIHCDKLCLNNSVYCSEECKSIAYESSLNQLQHNHSTTSANASAAGSTSSVNSTKSNTPSLVSPLLTPALYIQLQQQQQQQHLQINTPLNISSLTPNTNYNNNEYDYDDNDDDELNYFDLNYSVQSNINYTTNTTKSNNELINSTSDNYRKWLTAL</sequence>
<reference evidence="2 3" key="1">
    <citation type="submission" date="2020-03" db="EMBL/GenBank/DDBJ databases">
        <title>FDA dAtabase for Regulatory Grade micrObial Sequences (FDA-ARGOS): Supporting development and validation of Infectious Disease Dx tests.</title>
        <authorList>
            <person name="Campos J."/>
            <person name="Goldberg B."/>
            <person name="Tallon L."/>
            <person name="Sadzewicz L."/>
            <person name="Vavikolanu K."/>
            <person name="Mehta A."/>
            <person name="Aluvathingal J."/>
            <person name="Nadendla S."/>
            <person name="Nandy P."/>
            <person name="Geyer C."/>
            <person name="Yan Y."/>
            <person name="Sichtig H."/>
        </authorList>
    </citation>
    <scope>NUCLEOTIDE SEQUENCE [LARGE SCALE GENOMIC DNA]</scope>
    <source>
        <strain evidence="2 3">FDAARGOS_656</strain>
    </source>
</reference>
<name>A0A8H6BX73_CANAX</name>
<dbReference type="InterPro" id="IPR024368">
    <property type="entry name" value="Ecl1/2/3"/>
</dbReference>
<accession>A0A8H6BX73</accession>
<dbReference type="Proteomes" id="UP000536275">
    <property type="component" value="Unassembled WGS sequence"/>
</dbReference>
<dbReference type="Pfam" id="PF12855">
    <property type="entry name" value="Ecl1"/>
    <property type="match status" value="1"/>
</dbReference>
<comment type="caution">
    <text evidence="2">The sequence shown here is derived from an EMBL/GenBank/DDBJ whole genome shotgun (WGS) entry which is preliminary data.</text>
</comment>
<evidence type="ECO:0000313" key="3">
    <source>
        <dbReference type="Proteomes" id="UP000536275"/>
    </source>
</evidence>
<proteinExistence type="predicted"/>